<gene>
    <name evidence="2" type="ORF">WAZ07_16790</name>
</gene>
<evidence type="ECO:0000256" key="1">
    <source>
        <dbReference type="ARBA" id="ARBA00023172"/>
    </source>
</evidence>
<evidence type="ECO:0000313" key="2">
    <source>
        <dbReference type="EMBL" id="MEI4802937.1"/>
    </source>
</evidence>
<dbReference type="Gene3D" id="1.10.443.10">
    <property type="entry name" value="Intergrase catalytic core"/>
    <property type="match status" value="1"/>
</dbReference>
<dbReference type="SUPFAM" id="SSF56349">
    <property type="entry name" value="DNA breaking-rejoining enzymes"/>
    <property type="match status" value="1"/>
</dbReference>
<protein>
    <recommendedName>
        <fullName evidence="4">Tyr recombinase domain-containing protein</fullName>
    </recommendedName>
</protein>
<dbReference type="RefSeq" id="WP_336473377.1">
    <property type="nucleotide sequence ID" value="NZ_JBAWSX010000010.1"/>
</dbReference>
<dbReference type="Proteomes" id="UP001372526">
    <property type="component" value="Unassembled WGS sequence"/>
</dbReference>
<evidence type="ECO:0008006" key="4">
    <source>
        <dbReference type="Google" id="ProtNLM"/>
    </source>
</evidence>
<accession>A0ABU8FJS8</accession>
<proteinExistence type="predicted"/>
<keyword evidence="3" id="KW-1185">Reference proteome</keyword>
<reference evidence="2 3" key="1">
    <citation type="submission" date="2024-01" db="EMBL/GenBank/DDBJ databases">
        <title>Seven novel Bacillus-like species.</title>
        <authorList>
            <person name="Liu G."/>
        </authorList>
    </citation>
    <scope>NUCLEOTIDE SEQUENCE [LARGE SCALE GENOMIC DNA]</scope>
    <source>
        <strain evidence="2 3">FJAT-51639</strain>
    </source>
</reference>
<evidence type="ECO:0000313" key="3">
    <source>
        <dbReference type="Proteomes" id="UP001372526"/>
    </source>
</evidence>
<name>A0ABU8FJS8_9BACI</name>
<dbReference type="InterPro" id="IPR011010">
    <property type="entry name" value="DNA_brk_join_enz"/>
</dbReference>
<keyword evidence="1" id="KW-0233">DNA recombination</keyword>
<sequence length="125" mass="14524">MKKVYTAIDDFKKQGLDMEIPLKLLMFTGLRNHSLSLLKVGDINWIEEIIVYNAGIDNSKHKVQFLPIPPGLMAALKRYIEENNLKFNDNLCYGIKGIPLQNKQLNRITDKICWDIVNQRTFNFI</sequence>
<dbReference type="EMBL" id="JBAWSX010000010">
    <property type="protein sequence ID" value="MEI4802937.1"/>
    <property type="molecule type" value="Genomic_DNA"/>
</dbReference>
<dbReference type="InterPro" id="IPR013762">
    <property type="entry name" value="Integrase-like_cat_sf"/>
</dbReference>
<comment type="caution">
    <text evidence="2">The sequence shown here is derived from an EMBL/GenBank/DDBJ whole genome shotgun (WGS) entry which is preliminary data.</text>
</comment>
<organism evidence="2 3">
    <name type="scientific">Bacillus bruguierae</name>
    <dbReference type="NCBI Taxonomy" id="3127667"/>
    <lineage>
        <taxon>Bacteria</taxon>
        <taxon>Bacillati</taxon>
        <taxon>Bacillota</taxon>
        <taxon>Bacilli</taxon>
        <taxon>Bacillales</taxon>
        <taxon>Bacillaceae</taxon>
        <taxon>Bacillus</taxon>
    </lineage>
</organism>